<feature type="region of interest" description="Disordered" evidence="1">
    <location>
        <begin position="1"/>
        <end position="26"/>
    </location>
</feature>
<reference evidence="2" key="1">
    <citation type="journal article" date="2018" name="Nat. Genet.">
        <title>Extensive intraspecific gene order and gene structural variations between Mo17 and other maize genomes.</title>
        <authorList>
            <person name="Sun S."/>
            <person name="Zhou Y."/>
            <person name="Chen J."/>
            <person name="Shi J."/>
            <person name="Zhao H."/>
            <person name="Zhao H."/>
            <person name="Song W."/>
            <person name="Zhang M."/>
            <person name="Cui Y."/>
            <person name="Dong X."/>
            <person name="Liu H."/>
            <person name="Ma X."/>
            <person name="Jiao Y."/>
            <person name="Wang B."/>
            <person name="Wei X."/>
            <person name="Stein J.C."/>
            <person name="Glaubitz J.C."/>
            <person name="Lu F."/>
            <person name="Yu G."/>
            <person name="Liang C."/>
            <person name="Fengler K."/>
            <person name="Li B."/>
            <person name="Rafalski A."/>
            <person name="Schnable P.S."/>
            <person name="Ware D.H."/>
            <person name="Buckler E.S."/>
            <person name="Lai J."/>
        </authorList>
    </citation>
    <scope>NUCLEOTIDE SEQUENCE [LARGE SCALE GENOMIC DNA]</scope>
    <source>
        <tissue evidence="2">Seedling</tissue>
    </source>
</reference>
<feature type="compositionally biased region" description="Polar residues" evidence="1">
    <location>
        <begin position="1"/>
        <end position="14"/>
    </location>
</feature>
<dbReference type="Proteomes" id="UP000251960">
    <property type="component" value="Chromosome 7"/>
</dbReference>
<sequence>MTSLRPSSGETGSHGSPEANPQWESQITRDQALAGQLATTHLRPSSGGIGSHDSPEDNPRWEK</sequence>
<evidence type="ECO:0000313" key="2">
    <source>
        <dbReference type="EMBL" id="PWZ13900.1"/>
    </source>
</evidence>
<dbReference type="EMBL" id="NCVQ01000008">
    <property type="protein sequence ID" value="PWZ13900.1"/>
    <property type="molecule type" value="Genomic_DNA"/>
</dbReference>
<dbReference type="AlphaFoldDB" id="A0A3L6DZ37"/>
<name>A0A3L6DZ37_MAIZE</name>
<organism evidence="2">
    <name type="scientific">Zea mays</name>
    <name type="common">Maize</name>
    <dbReference type="NCBI Taxonomy" id="4577"/>
    <lineage>
        <taxon>Eukaryota</taxon>
        <taxon>Viridiplantae</taxon>
        <taxon>Streptophyta</taxon>
        <taxon>Embryophyta</taxon>
        <taxon>Tracheophyta</taxon>
        <taxon>Spermatophyta</taxon>
        <taxon>Magnoliopsida</taxon>
        <taxon>Liliopsida</taxon>
        <taxon>Poales</taxon>
        <taxon>Poaceae</taxon>
        <taxon>PACMAD clade</taxon>
        <taxon>Panicoideae</taxon>
        <taxon>Andropogonodae</taxon>
        <taxon>Andropogoneae</taxon>
        <taxon>Tripsacinae</taxon>
        <taxon>Zea</taxon>
    </lineage>
</organism>
<gene>
    <name evidence="2" type="ORF">Zm00014a_031259</name>
</gene>
<feature type="region of interest" description="Disordered" evidence="1">
    <location>
        <begin position="40"/>
        <end position="63"/>
    </location>
</feature>
<accession>A0A3L6DZ37</accession>
<feature type="compositionally biased region" description="Basic and acidic residues" evidence="1">
    <location>
        <begin position="53"/>
        <end position="63"/>
    </location>
</feature>
<comment type="caution">
    <text evidence="2">The sequence shown here is derived from an EMBL/GenBank/DDBJ whole genome shotgun (WGS) entry which is preliminary data.</text>
</comment>
<proteinExistence type="predicted"/>
<evidence type="ECO:0000256" key="1">
    <source>
        <dbReference type="SAM" id="MobiDB-lite"/>
    </source>
</evidence>
<protein>
    <submittedName>
        <fullName evidence="2">Uncharacterized protein</fullName>
    </submittedName>
</protein>